<accession>A0AAV9JW73</accession>
<evidence type="ECO:0000313" key="2">
    <source>
        <dbReference type="Proteomes" id="UP001324427"/>
    </source>
</evidence>
<gene>
    <name evidence="1" type="ORF">LTR36_007721</name>
</gene>
<name>A0AAV9JW73_9PEZI</name>
<keyword evidence="2" id="KW-1185">Reference proteome</keyword>
<sequence length="161" mass="17981">MLSNNHCYRSEVSACQPALSCVNKQLRNEVLAIFYSTNLFLAEVSYREDLATAKRWLQAIGDSNVSCLRRLALCGWTRVPFGHMVAQRWVKVILDLKDGTMELDGDPGAAEQHPHVTRAVAELKASFREMVEARQGLRCAWFDVASVASLMDGFHGLCTGY</sequence>
<reference evidence="1 2" key="1">
    <citation type="submission" date="2021-11" db="EMBL/GenBank/DDBJ databases">
        <title>Black yeast isolated from Biological Soil Crust.</title>
        <authorList>
            <person name="Kurbessoian T."/>
        </authorList>
    </citation>
    <scope>NUCLEOTIDE SEQUENCE [LARGE SCALE GENOMIC DNA]</scope>
    <source>
        <strain evidence="1 2">CCFEE 5522</strain>
    </source>
</reference>
<comment type="caution">
    <text evidence="1">The sequence shown here is derived from an EMBL/GenBank/DDBJ whole genome shotgun (WGS) entry which is preliminary data.</text>
</comment>
<organism evidence="1 2">
    <name type="scientific">Oleoguttula mirabilis</name>
    <dbReference type="NCBI Taxonomy" id="1507867"/>
    <lineage>
        <taxon>Eukaryota</taxon>
        <taxon>Fungi</taxon>
        <taxon>Dikarya</taxon>
        <taxon>Ascomycota</taxon>
        <taxon>Pezizomycotina</taxon>
        <taxon>Dothideomycetes</taxon>
        <taxon>Dothideomycetidae</taxon>
        <taxon>Mycosphaerellales</taxon>
        <taxon>Teratosphaeriaceae</taxon>
        <taxon>Oleoguttula</taxon>
    </lineage>
</organism>
<proteinExistence type="predicted"/>
<dbReference type="EMBL" id="JAVFHQ010000005">
    <property type="protein sequence ID" value="KAK4549262.1"/>
    <property type="molecule type" value="Genomic_DNA"/>
</dbReference>
<evidence type="ECO:0000313" key="1">
    <source>
        <dbReference type="EMBL" id="KAK4549262.1"/>
    </source>
</evidence>
<dbReference type="AlphaFoldDB" id="A0AAV9JW73"/>
<dbReference type="Proteomes" id="UP001324427">
    <property type="component" value="Unassembled WGS sequence"/>
</dbReference>
<protein>
    <submittedName>
        <fullName evidence="1">Uncharacterized protein</fullName>
    </submittedName>
</protein>